<dbReference type="PANTHER" id="PTHR43273:SF8">
    <property type="entry name" value="RADICAL SAM DOMAIN PROTEIN"/>
    <property type="match status" value="1"/>
</dbReference>
<organism evidence="6 7">
    <name type="scientific">Actinomadura fulvescens</name>
    <dbReference type="NCBI Taxonomy" id="46160"/>
    <lineage>
        <taxon>Bacteria</taxon>
        <taxon>Bacillati</taxon>
        <taxon>Actinomycetota</taxon>
        <taxon>Actinomycetes</taxon>
        <taxon>Streptosporangiales</taxon>
        <taxon>Thermomonosporaceae</taxon>
        <taxon>Actinomadura</taxon>
    </lineage>
</organism>
<dbReference type="EMBL" id="BAAATD010000004">
    <property type="protein sequence ID" value="GAA2596311.1"/>
    <property type="molecule type" value="Genomic_DNA"/>
</dbReference>
<dbReference type="SUPFAM" id="SSF102114">
    <property type="entry name" value="Radical SAM enzymes"/>
    <property type="match status" value="1"/>
</dbReference>
<keyword evidence="7" id="KW-1185">Reference proteome</keyword>
<dbReference type="RefSeq" id="WP_344541675.1">
    <property type="nucleotide sequence ID" value="NZ_BAAATD010000004.1"/>
</dbReference>
<proteinExistence type="predicted"/>
<protein>
    <recommendedName>
        <fullName evidence="5">Radical SAM core domain-containing protein</fullName>
    </recommendedName>
</protein>
<evidence type="ECO:0000313" key="7">
    <source>
        <dbReference type="Proteomes" id="UP001501509"/>
    </source>
</evidence>
<dbReference type="InterPro" id="IPR023867">
    <property type="entry name" value="Sulphatase_maturase_rSAM"/>
</dbReference>
<name>A0ABP6C335_9ACTN</name>
<dbReference type="NCBIfam" id="TIGR04269">
    <property type="entry name" value="SAM_SPASM_FxsB"/>
    <property type="match status" value="1"/>
</dbReference>
<dbReference type="InterPro" id="IPR026335">
    <property type="entry name" value="rSAM_SPASM_FxsB"/>
</dbReference>
<evidence type="ECO:0000256" key="3">
    <source>
        <dbReference type="ARBA" id="ARBA00023004"/>
    </source>
</evidence>
<accession>A0ABP6C335</accession>
<evidence type="ECO:0000256" key="1">
    <source>
        <dbReference type="ARBA" id="ARBA00022691"/>
    </source>
</evidence>
<dbReference type="SFLD" id="SFLDG01386">
    <property type="entry name" value="main_SPASM_domain-containing"/>
    <property type="match status" value="1"/>
</dbReference>
<dbReference type="SFLD" id="SFLDG01072">
    <property type="entry name" value="dehydrogenase_like"/>
    <property type="match status" value="1"/>
</dbReference>
<reference evidence="7" key="1">
    <citation type="journal article" date="2019" name="Int. J. Syst. Evol. Microbiol.">
        <title>The Global Catalogue of Microorganisms (GCM) 10K type strain sequencing project: providing services to taxonomists for standard genome sequencing and annotation.</title>
        <authorList>
            <consortium name="The Broad Institute Genomics Platform"/>
            <consortium name="The Broad Institute Genome Sequencing Center for Infectious Disease"/>
            <person name="Wu L."/>
            <person name="Ma J."/>
        </authorList>
    </citation>
    <scope>NUCLEOTIDE SEQUENCE [LARGE SCALE GENOMIC DNA]</scope>
    <source>
        <strain evidence="7">JCM 6833</strain>
    </source>
</reference>
<evidence type="ECO:0000259" key="5">
    <source>
        <dbReference type="PROSITE" id="PS51918"/>
    </source>
</evidence>
<gene>
    <name evidence="6" type="ORF">GCM10010411_32200</name>
</gene>
<dbReference type="SFLD" id="SFLDS00029">
    <property type="entry name" value="Radical_SAM"/>
    <property type="match status" value="1"/>
</dbReference>
<evidence type="ECO:0000256" key="4">
    <source>
        <dbReference type="ARBA" id="ARBA00023014"/>
    </source>
</evidence>
<dbReference type="Pfam" id="PF04055">
    <property type="entry name" value="Radical_SAM"/>
    <property type="match status" value="1"/>
</dbReference>
<sequence>MQTIPTEWPATLDVSALLADGWRPTPFRQFVLKIQSRCDLACTYCYMYEMADQSWRSQPRRMSDIVIADTASRIADHVRAHGLDEIMVVLHGGEPLLAGRDALRDIITTVRSAVGPGTRVHISAQTNATLLDTEFLELFDELDVTIGVSLDGAAHAHDRHRRRPNGQGSYAAVAQALGLLSTGRFRRLFGGLLCTIDLENDPLETYRALVAFDPPAIDFLLPHGNWSAPPPRPAGVTSATPYADWLITVFDHWYAGPRQRAEVRLFGEIIQLLLGGASAQEHIGLSPVGVITVETDGGIEQSDTLKSAYDGAPVTGLHVSRDSFDAALSLPPIVARQIGERALSAICGSCPENRVCGGGLYTHRYRAGHGFANPSIYCRDLSRLIKHIRRTVAKDVHRLRESRP</sequence>
<dbReference type="Gene3D" id="3.20.20.70">
    <property type="entry name" value="Aldolase class I"/>
    <property type="match status" value="1"/>
</dbReference>
<dbReference type="SFLD" id="SFLDG01067">
    <property type="entry name" value="SPASM/twitch_domain_containing"/>
    <property type="match status" value="1"/>
</dbReference>
<keyword evidence="2" id="KW-0479">Metal-binding</keyword>
<dbReference type="Proteomes" id="UP001501509">
    <property type="component" value="Unassembled WGS sequence"/>
</dbReference>
<feature type="domain" description="Radical SAM core" evidence="5">
    <location>
        <begin position="24"/>
        <end position="258"/>
    </location>
</feature>
<dbReference type="CDD" id="cd01335">
    <property type="entry name" value="Radical_SAM"/>
    <property type="match status" value="1"/>
</dbReference>
<dbReference type="InterPro" id="IPR007197">
    <property type="entry name" value="rSAM"/>
</dbReference>
<keyword evidence="4" id="KW-0411">Iron-sulfur</keyword>
<keyword evidence="1" id="KW-0949">S-adenosyl-L-methionine</keyword>
<dbReference type="InterPro" id="IPR013785">
    <property type="entry name" value="Aldolase_TIM"/>
</dbReference>
<dbReference type="PROSITE" id="PS51918">
    <property type="entry name" value="RADICAL_SAM"/>
    <property type="match status" value="1"/>
</dbReference>
<keyword evidence="3" id="KW-0408">Iron</keyword>
<dbReference type="PANTHER" id="PTHR43273">
    <property type="entry name" value="ANAEROBIC SULFATASE-MATURATING ENZYME HOMOLOG ASLB-RELATED"/>
    <property type="match status" value="1"/>
</dbReference>
<evidence type="ECO:0000313" key="6">
    <source>
        <dbReference type="EMBL" id="GAA2596311.1"/>
    </source>
</evidence>
<evidence type="ECO:0000256" key="2">
    <source>
        <dbReference type="ARBA" id="ARBA00022723"/>
    </source>
</evidence>
<dbReference type="InterPro" id="IPR058240">
    <property type="entry name" value="rSAM_sf"/>
</dbReference>
<comment type="caution">
    <text evidence="6">The sequence shown here is derived from an EMBL/GenBank/DDBJ whole genome shotgun (WGS) entry which is preliminary data.</text>
</comment>